<dbReference type="Gene3D" id="6.10.250.2410">
    <property type="match status" value="1"/>
</dbReference>
<dbReference type="InterPro" id="IPR023093">
    <property type="entry name" value="ScpA-like_C"/>
</dbReference>
<keyword evidence="3" id="KW-0963">Cytoplasm</keyword>
<keyword evidence="5" id="KW-1185">Reference proteome</keyword>
<accession>A0A1I2MTA2</accession>
<dbReference type="GO" id="GO:0007059">
    <property type="term" value="P:chromosome segregation"/>
    <property type="evidence" value="ECO:0007669"/>
    <property type="project" value="UniProtKB-UniRule"/>
</dbReference>
<dbReference type="RefSeq" id="WP_093668972.1">
    <property type="nucleotide sequence ID" value="NZ_FOOY01000003.1"/>
</dbReference>
<dbReference type="PANTHER" id="PTHR33969">
    <property type="entry name" value="SEGREGATION AND CONDENSATION PROTEIN A"/>
    <property type="match status" value="1"/>
</dbReference>
<comment type="subunit">
    <text evidence="3">Component of a cohesin-like complex composed of ScpA, ScpB and the Smc homodimer, in which ScpA and ScpB bind to the head domain of Smc. The presence of the three proteins is required for the association of the complex with DNA.</text>
</comment>
<dbReference type="GO" id="GO:0005737">
    <property type="term" value="C:cytoplasm"/>
    <property type="evidence" value="ECO:0007669"/>
    <property type="project" value="UniProtKB-SubCell"/>
</dbReference>
<organism evidence="4 5">
    <name type="scientific">Sporolactobacillus nakayamae</name>
    <dbReference type="NCBI Taxonomy" id="269670"/>
    <lineage>
        <taxon>Bacteria</taxon>
        <taxon>Bacillati</taxon>
        <taxon>Bacillota</taxon>
        <taxon>Bacilli</taxon>
        <taxon>Bacillales</taxon>
        <taxon>Sporolactobacillaceae</taxon>
        <taxon>Sporolactobacillus</taxon>
    </lineage>
</organism>
<dbReference type="OrthoDB" id="9811016at2"/>
<dbReference type="STRING" id="269670.SAMN02982927_00083"/>
<dbReference type="Proteomes" id="UP000198752">
    <property type="component" value="Unassembled WGS sequence"/>
</dbReference>
<dbReference type="InterPro" id="IPR003768">
    <property type="entry name" value="ScpA"/>
</dbReference>
<reference evidence="5" key="1">
    <citation type="submission" date="2016-10" db="EMBL/GenBank/DDBJ databases">
        <authorList>
            <person name="Varghese N."/>
            <person name="Submissions S."/>
        </authorList>
    </citation>
    <scope>NUCLEOTIDE SEQUENCE [LARGE SCALE GENOMIC DNA]</scope>
    <source>
        <strain evidence="5">ATCC 700379</strain>
    </source>
</reference>
<name>A0A1I2MTA2_9BACL</name>
<dbReference type="PANTHER" id="PTHR33969:SF2">
    <property type="entry name" value="SEGREGATION AND CONDENSATION PROTEIN A"/>
    <property type="match status" value="1"/>
</dbReference>
<keyword evidence="1 3" id="KW-0159">Chromosome partition</keyword>
<dbReference type="Gene3D" id="1.10.10.580">
    <property type="entry name" value="Structural maintenance of chromosome 1. Chain E"/>
    <property type="match status" value="1"/>
</dbReference>
<dbReference type="GO" id="GO:0006260">
    <property type="term" value="P:DNA replication"/>
    <property type="evidence" value="ECO:0007669"/>
    <property type="project" value="UniProtKB-UniRule"/>
</dbReference>
<dbReference type="NCBIfam" id="NF000995">
    <property type="entry name" value="PRK00104.1-4"/>
    <property type="match status" value="1"/>
</dbReference>
<keyword evidence="3" id="KW-0132">Cell division</keyword>
<gene>
    <name evidence="3" type="primary">scpA</name>
    <name evidence="4" type="ORF">SAMN02982927_00083</name>
</gene>
<comment type="subcellular location">
    <subcellularLocation>
        <location evidence="3">Cytoplasm</location>
    </subcellularLocation>
    <text evidence="3">Associated with two foci at the outer edges of the nucleoid region in young cells, and at four foci within both cell halves in older cells.</text>
</comment>
<evidence type="ECO:0000256" key="3">
    <source>
        <dbReference type="HAMAP-Rule" id="MF_01805"/>
    </source>
</evidence>
<dbReference type="GO" id="GO:0051301">
    <property type="term" value="P:cell division"/>
    <property type="evidence" value="ECO:0007669"/>
    <property type="project" value="UniProtKB-KW"/>
</dbReference>
<comment type="similarity">
    <text evidence="3">Belongs to the ScpA family.</text>
</comment>
<dbReference type="EMBL" id="FOOY01000003">
    <property type="protein sequence ID" value="SFF94815.1"/>
    <property type="molecule type" value="Genomic_DNA"/>
</dbReference>
<evidence type="ECO:0000256" key="2">
    <source>
        <dbReference type="ARBA" id="ARBA00044777"/>
    </source>
</evidence>
<evidence type="ECO:0000313" key="5">
    <source>
        <dbReference type="Proteomes" id="UP000198752"/>
    </source>
</evidence>
<protein>
    <recommendedName>
        <fullName evidence="2 3">Segregation and condensation protein A</fullName>
    </recommendedName>
</protein>
<dbReference type="AlphaFoldDB" id="A0A1I2MTA2"/>
<dbReference type="HAMAP" id="MF_01805">
    <property type="entry name" value="ScpA"/>
    <property type="match status" value="1"/>
</dbReference>
<dbReference type="Pfam" id="PF02616">
    <property type="entry name" value="SMC_ScpA"/>
    <property type="match status" value="1"/>
</dbReference>
<sequence>MEYKVKIDAFEGPLDLLLHLIKKFEIDIYDIPVAEITNQYLDFIHQMQKLELNIASEYLLMAATLIAMKSRMLLPKPELPSVDVDEPYEDPEMAREALMRQLLDYRQFKEAAEVLKENENERMQLFAKLPSDLTPYENNDLTTIPLAGRATVHDMLRAFRRLMLKKKLEEPLNTKIDRQVLPIGQQMNLVMEKLKVAEHPLSFQSIFDYPDRSHLIVTFLALLELMKMNAVSCRQSENFDDILINLGEGADDFDATENPFDY</sequence>
<evidence type="ECO:0000256" key="1">
    <source>
        <dbReference type="ARBA" id="ARBA00022829"/>
    </source>
</evidence>
<proteinExistence type="inferred from homology"/>
<comment type="function">
    <text evidence="3">Participates in chromosomal partition during cell division. May act via the formation of a condensin-like complex containing Smc and ScpB that pull DNA away from mid-cell into both cell halves.</text>
</comment>
<evidence type="ECO:0000313" key="4">
    <source>
        <dbReference type="EMBL" id="SFF94815.1"/>
    </source>
</evidence>
<keyword evidence="3" id="KW-0131">Cell cycle</keyword>